<evidence type="ECO:0000256" key="9">
    <source>
        <dbReference type="ARBA" id="ARBA00022605"/>
    </source>
</evidence>
<evidence type="ECO:0000256" key="8">
    <source>
        <dbReference type="ARBA" id="ARBA00022553"/>
    </source>
</evidence>
<sequence>MTALSAWASKLDNPTISVLPHDYLRPQQEPFVKQDELAFQLPQLEAASANSNSSAYEIVLAAWASLIYRLTGDDDIVLLVRDGKVIRFTIQPTWSFEELCKTVSEELAAVASLDSVDFDELSQHIKTQNELEVQPQLFRLGFVTEPGFSLATYKSSILDVALTLTGNQAQIVYNSLLYSKDRIAILADQITQFVSQVLENPQDIITKVSLITSSSESIIPDPTKNLGWCDFRGCIHDIFQDNAEKFPERTCVVETPATGSNESRVFTYKDINYASNIVAHYLINTGIKRGDIVMIYSSRGVDLMVCVMGVLKAGATFSVIDPAYPPVRQTVYLDVAKPKGLIVIKAAGTLDQFVEDFITEKLNVVSRIPSIAIQNDGSILGGKLPQQDQDCLAPYEHLKTKRTGIVVGPDSNPTLSFTSGSEGIPKGVLGRHFSLAYYFDWMAKEFNLSENDKFTMLSGIAHDPIQRDMFTPLFLGAQLLVPTQDDIGTPGQLASWMAKYGATVTHLTPAMGQLLAAQATTPFPKLHHAFFVGDILTKRDCLRLQTLAENVNIVNMYGTTETQRAVSYFTVKSRSEDANFLKKLKDVIPAGKGMYNVQLLVVNRYDRSQICGVGEVGEIYVRAGGLAAEYRGLPELNKEKFVNNWFVEEGHWKSLDKDNGEPWREFWLGPRDRLYRTGDLGRYLPDGNTECCGRADDQVKIRGFRIELGEIDTHISQYPLVRENITLVRNNSDNEKTLITFMVPRFDKPDELSKLSSDVPEGVANDPVVSGMIRYRHLVKDIKEFLKKRLASYAIPTVIIVLNKLPLNPNGKVDKPKLQFPTVKQLNLVAENSSVEVNDADFTKTEKEVRDLWLGVLPSRPASISPEDSFFDLGGHSIIATRMIFGLRNTLQVDLPLGTIFKYPTIRAFAGEIDRVKNSGLSSSDEVKTADYANDAKQLTESLLPKRFESRDALISSSANTGKTDLNVFVTGVTGFLGSYILADLLNRPTDSFSIKVFAHVRAKSEEAGLERLKQAGITYGTWSDKFTDKIEVVLGDLSKEKFGLDTEKWSKLTDQIDVIIHNGALVHWVYPYSKLRDPNVISTINVMSLASSGKAKYFTFVSSTSTIDTEHYFSLSDKLVAEGKTGILESDDLSGSATGLTSGYGQSKWAAEYIIRRAGERGLRGCIVRPGYVTGNSSNGSSNTDDFLLRFLKGVVQLGKIPDIENTVNMVPVDHVARVVTATAFNPPNEKELVVAHVTGHPRILFKDYLYQLKKYGYNVEVQPYSEWKISLEHSVISRGEENALYPLLHMCLDGLPENTRAPELDDTNATLSLKKDEKLTHVDVSSGKGATPEQIGIYIAFLNKVGFLPPPPSKGELSLPEVSLSEEQIKLVSSGAGARSSAAA</sequence>
<dbReference type="CDD" id="cd17647">
    <property type="entry name" value="A_NRPS_alphaAR"/>
    <property type="match status" value="1"/>
</dbReference>
<dbReference type="Pfam" id="PF00550">
    <property type="entry name" value="PP-binding"/>
    <property type="match status" value="1"/>
</dbReference>
<comment type="function">
    <text evidence="2">Catalyzes the activation of alpha-aminoadipate by ATP-dependent adenylation and the reduction of activated alpha-aminoadipate by NADPH. The activated alpha-aminoadipate is bound to the phosphopantheinyl group of the enzyme itself before it is reduced to (S)-2-amino-6-oxohexanoate.</text>
</comment>
<dbReference type="InterPro" id="IPR010080">
    <property type="entry name" value="Thioester_reductase-like_dom"/>
</dbReference>
<dbReference type="Gene3D" id="1.10.1200.10">
    <property type="entry name" value="ACP-like"/>
    <property type="match status" value="1"/>
</dbReference>
<keyword evidence="11" id="KW-0560">Oxidoreductase</keyword>
<accession>A0ABX6F0A2</accession>
<keyword evidence="10" id="KW-0521">NADP</keyword>
<dbReference type="InterPro" id="IPR042099">
    <property type="entry name" value="ANL_N_sf"/>
</dbReference>
<evidence type="ECO:0000256" key="12">
    <source>
        <dbReference type="ARBA" id="ARBA00023154"/>
    </source>
</evidence>
<dbReference type="InterPro" id="IPR009081">
    <property type="entry name" value="PP-bd_ACP"/>
</dbReference>
<comment type="similarity">
    <text evidence="4">Belongs to the ATP-dependent AMP-binding enzyme family.</text>
</comment>
<comment type="catalytic activity">
    <reaction evidence="15">
        <text>(S)-2-amino-6-oxohexanoate + AMP + diphosphate + NADP(+) = L-2-aminoadipate + ATP + NADPH + H(+)</text>
        <dbReference type="Rhea" id="RHEA:46936"/>
        <dbReference type="ChEBI" id="CHEBI:15378"/>
        <dbReference type="ChEBI" id="CHEBI:30616"/>
        <dbReference type="ChEBI" id="CHEBI:33019"/>
        <dbReference type="ChEBI" id="CHEBI:57783"/>
        <dbReference type="ChEBI" id="CHEBI:58321"/>
        <dbReference type="ChEBI" id="CHEBI:58349"/>
        <dbReference type="ChEBI" id="CHEBI:58672"/>
        <dbReference type="ChEBI" id="CHEBI:456215"/>
        <dbReference type="EC" id="1.2.1.95"/>
    </reaction>
</comment>
<evidence type="ECO:0000256" key="2">
    <source>
        <dbReference type="ARBA" id="ARBA00003499"/>
    </source>
</evidence>
<dbReference type="SUPFAM" id="SSF56801">
    <property type="entry name" value="Acetyl-CoA synthetase-like"/>
    <property type="match status" value="1"/>
</dbReference>
<dbReference type="NCBIfam" id="TIGR03443">
    <property type="entry name" value="alpha_am_amid"/>
    <property type="match status" value="1"/>
</dbReference>
<dbReference type="InterPro" id="IPR045851">
    <property type="entry name" value="AMP-bd_C_sf"/>
</dbReference>
<evidence type="ECO:0000256" key="3">
    <source>
        <dbReference type="ARBA" id="ARBA00004827"/>
    </source>
</evidence>
<reference evidence="19 20" key="1">
    <citation type="submission" date="2016-03" db="EMBL/GenBank/DDBJ databases">
        <title>How can Kluyveromyces marxianus grow so fast - potential evolutionary course in Saccharomyces Complex revealed by comparative genomics.</title>
        <authorList>
            <person name="Mo W."/>
            <person name="Lu W."/>
            <person name="Yang X."/>
            <person name="Qi J."/>
            <person name="Lv H."/>
        </authorList>
    </citation>
    <scope>NUCLEOTIDE SEQUENCE [LARGE SCALE GENOMIC DNA]</scope>
    <source>
        <strain evidence="19 20">FIM1</strain>
    </source>
</reference>
<dbReference type="InterPro" id="IPR000873">
    <property type="entry name" value="AMP-dep_synth/lig_dom"/>
</dbReference>
<dbReference type="SUPFAM" id="SSF52777">
    <property type="entry name" value="CoA-dependent acyltransferases"/>
    <property type="match status" value="1"/>
</dbReference>
<keyword evidence="12" id="KW-0457">Lysine biosynthesis</keyword>
<dbReference type="CDD" id="cd05235">
    <property type="entry name" value="SDR_e1"/>
    <property type="match status" value="1"/>
</dbReference>
<dbReference type="PIRSF" id="PIRSF001617">
    <property type="entry name" value="Alpha-AR"/>
    <property type="match status" value="1"/>
</dbReference>
<dbReference type="InterPro" id="IPR036736">
    <property type="entry name" value="ACP-like_sf"/>
</dbReference>
<evidence type="ECO:0000313" key="20">
    <source>
        <dbReference type="Proteomes" id="UP000422736"/>
    </source>
</evidence>
<dbReference type="Pfam" id="PF00501">
    <property type="entry name" value="AMP-binding"/>
    <property type="match status" value="1"/>
</dbReference>
<proteinExistence type="inferred from homology"/>
<evidence type="ECO:0000259" key="18">
    <source>
        <dbReference type="PROSITE" id="PS50075"/>
    </source>
</evidence>
<evidence type="ECO:0000313" key="19">
    <source>
        <dbReference type="EMBL" id="QGN17876.1"/>
    </source>
</evidence>
<evidence type="ECO:0000256" key="1">
    <source>
        <dbReference type="ARBA" id="ARBA00001957"/>
    </source>
</evidence>
<evidence type="ECO:0000256" key="4">
    <source>
        <dbReference type="ARBA" id="ARBA00006432"/>
    </source>
</evidence>
<dbReference type="InterPro" id="IPR013120">
    <property type="entry name" value="FAR_NAD-bd"/>
</dbReference>
<name>A0ABX6F0A2_KLUMA</name>
<keyword evidence="20" id="KW-1185">Reference proteome</keyword>
<keyword evidence="9" id="KW-0028">Amino-acid biosynthesis</keyword>
<dbReference type="InterPro" id="IPR006162">
    <property type="entry name" value="Ppantetheine_attach_site"/>
</dbReference>
<evidence type="ECO:0000256" key="17">
    <source>
        <dbReference type="ARBA" id="ARBA00049537"/>
    </source>
</evidence>
<dbReference type="SUPFAM" id="SSF47336">
    <property type="entry name" value="ACP-like"/>
    <property type="match status" value="1"/>
</dbReference>
<comment type="cofactor">
    <cofactor evidence="1">
        <name>pantetheine 4'-phosphate</name>
        <dbReference type="ChEBI" id="CHEBI:47942"/>
    </cofactor>
</comment>
<evidence type="ECO:0000256" key="16">
    <source>
        <dbReference type="ARBA" id="ARBA00048414"/>
    </source>
</evidence>
<evidence type="ECO:0000256" key="13">
    <source>
        <dbReference type="ARBA" id="ARBA00031335"/>
    </source>
</evidence>
<dbReference type="SUPFAM" id="SSF51735">
    <property type="entry name" value="NAD(P)-binding Rossmann-fold domains"/>
    <property type="match status" value="1"/>
</dbReference>
<dbReference type="Gene3D" id="3.40.50.12780">
    <property type="entry name" value="N-terminal domain of ligase-like"/>
    <property type="match status" value="1"/>
</dbReference>
<dbReference type="PROSITE" id="PS50075">
    <property type="entry name" value="CARRIER"/>
    <property type="match status" value="1"/>
</dbReference>
<gene>
    <name evidence="19" type="primary">LYS2</name>
    <name evidence="19" type="ORF">FIM1_5085</name>
</gene>
<comment type="catalytic activity">
    <reaction evidence="17">
        <text>(S)-2-amino-6-oxohexanoate + NADP(+) + H2O = L-2-aminoadipate + NADPH + 2 H(+)</text>
        <dbReference type="Rhea" id="RHEA:12304"/>
        <dbReference type="ChEBI" id="CHEBI:15377"/>
        <dbReference type="ChEBI" id="CHEBI:15378"/>
        <dbReference type="ChEBI" id="CHEBI:57783"/>
        <dbReference type="ChEBI" id="CHEBI:58321"/>
        <dbReference type="ChEBI" id="CHEBI:58349"/>
        <dbReference type="ChEBI" id="CHEBI:58672"/>
        <dbReference type="EC" id="1.2.1.31"/>
    </reaction>
</comment>
<dbReference type="Gene3D" id="3.30.300.30">
    <property type="match status" value="1"/>
</dbReference>
<dbReference type="PANTHER" id="PTHR44845">
    <property type="entry name" value="CARRIER DOMAIN-CONTAINING PROTEIN"/>
    <property type="match status" value="1"/>
</dbReference>
<dbReference type="InterPro" id="IPR010071">
    <property type="entry name" value="AA_adenyl_dom"/>
</dbReference>
<dbReference type="Proteomes" id="UP000422736">
    <property type="component" value="Chromosome 8"/>
</dbReference>
<dbReference type="EC" id="1.2.1.95" evidence="5"/>
<dbReference type="PROSITE" id="PS00012">
    <property type="entry name" value="PHOSPHOPANTETHEINE"/>
    <property type="match status" value="1"/>
</dbReference>
<evidence type="ECO:0000256" key="15">
    <source>
        <dbReference type="ARBA" id="ARBA00048260"/>
    </source>
</evidence>
<evidence type="ECO:0000256" key="11">
    <source>
        <dbReference type="ARBA" id="ARBA00023002"/>
    </source>
</evidence>
<dbReference type="SMART" id="SM00823">
    <property type="entry name" value="PKS_PP"/>
    <property type="match status" value="1"/>
</dbReference>
<dbReference type="EMBL" id="CP015060">
    <property type="protein sequence ID" value="QGN17876.1"/>
    <property type="molecule type" value="Genomic_DNA"/>
</dbReference>
<evidence type="ECO:0000256" key="10">
    <source>
        <dbReference type="ARBA" id="ARBA00022857"/>
    </source>
</evidence>
<dbReference type="PROSITE" id="PS00455">
    <property type="entry name" value="AMP_BINDING"/>
    <property type="match status" value="1"/>
</dbReference>
<protein>
    <recommendedName>
        <fullName evidence="14">Alpha-aminoadipate reductase</fullName>
        <ecNumber evidence="6">1.2.1.31</ecNumber>
        <ecNumber evidence="5">1.2.1.95</ecNumber>
    </recommendedName>
    <alternativeName>
        <fullName evidence="13">L-aminoadipate-semialdehyde dehydrogenase</fullName>
    </alternativeName>
</protein>
<dbReference type="Gene3D" id="3.30.559.30">
    <property type="entry name" value="Nonribosomal peptide synthetase, condensation domain"/>
    <property type="match status" value="2"/>
</dbReference>
<dbReference type="InterPro" id="IPR020845">
    <property type="entry name" value="AMP-binding_CS"/>
</dbReference>
<dbReference type="NCBIfam" id="TIGR01746">
    <property type="entry name" value="Thioester-redct"/>
    <property type="match status" value="1"/>
</dbReference>
<keyword evidence="8" id="KW-0597">Phosphoprotein</keyword>
<comment type="catalytic activity">
    <reaction evidence="16">
        <text>(S)-2-amino-6-oxohexanoate + NAD(+) + H2O = L-2-aminoadipate + NADH + 2 H(+)</text>
        <dbReference type="Rhea" id="RHEA:12308"/>
        <dbReference type="ChEBI" id="CHEBI:15377"/>
        <dbReference type="ChEBI" id="CHEBI:15378"/>
        <dbReference type="ChEBI" id="CHEBI:57540"/>
        <dbReference type="ChEBI" id="CHEBI:57945"/>
        <dbReference type="ChEBI" id="CHEBI:58321"/>
        <dbReference type="ChEBI" id="CHEBI:58672"/>
        <dbReference type="EC" id="1.2.1.31"/>
    </reaction>
</comment>
<evidence type="ECO:0000256" key="14">
    <source>
        <dbReference type="ARBA" id="ARBA00032195"/>
    </source>
</evidence>
<evidence type="ECO:0000256" key="6">
    <source>
        <dbReference type="ARBA" id="ARBA00013073"/>
    </source>
</evidence>
<keyword evidence="7" id="KW-0596">Phosphopantetheine</keyword>
<evidence type="ECO:0000256" key="7">
    <source>
        <dbReference type="ARBA" id="ARBA00022450"/>
    </source>
</evidence>
<feature type="domain" description="Carrier" evidence="18">
    <location>
        <begin position="840"/>
        <end position="917"/>
    </location>
</feature>
<dbReference type="InterPro" id="IPR036291">
    <property type="entry name" value="NAD(P)-bd_dom_sf"/>
</dbReference>
<dbReference type="EC" id="1.2.1.31" evidence="6"/>
<dbReference type="Gene3D" id="3.40.50.720">
    <property type="entry name" value="NAD(P)-binding Rossmann-like Domain"/>
    <property type="match status" value="1"/>
</dbReference>
<dbReference type="Pfam" id="PF07993">
    <property type="entry name" value="NAD_binding_4"/>
    <property type="match status" value="1"/>
</dbReference>
<comment type="pathway">
    <text evidence="3">Amino-acid biosynthesis; L-lysine biosynthesis via AAA pathway; L-lysine from L-alpha-aminoadipate (fungal route): step 1/3.</text>
</comment>
<evidence type="ECO:0000256" key="5">
    <source>
        <dbReference type="ARBA" id="ARBA00012913"/>
    </source>
</evidence>
<dbReference type="InterPro" id="IPR014397">
    <property type="entry name" value="Lys2"/>
</dbReference>
<organism evidence="19 20">
    <name type="scientific">Kluyveromyces marxianus</name>
    <name type="common">Yeast</name>
    <name type="synonym">Candida kefyr</name>
    <dbReference type="NCBI Taxonomy" id="4911"/>
    <lineage>
        <taxon>Eukaryota</taxon>
        <taxon>Fungi</taxon>
        <taxon>Dikarya</taxon>
        <taxon>Ascomycota</taxon>
        <taxon>Saccharomycotina</taxon>
        <taxon>Saccharomycetes</taxon>
        <taxon>Saccharomycetales</taxon>
        <taxon>Saccharomycetaceae</taxon>
        <taxon>Kluyveromyces</taxon>
    </lineage>
</organism>
<dbReference type="PANTHER" id="PTHR44845:SF1">
    <property type="entry name" value="L-2-AMINOADIPATE REDUCTASE"/>
    <property type="match status" value="1"/>
</dbReference>
<dbReference type="NCBIfam" id="TIGR01733">
    <property type="entry name" value="AA-adenyl-dom"/>
    <property type="match status" value="1"/>
</dbReference>
<dbReference type="InterPro" id="IPR020806">
    <property type="entry name" value="PKS_PP-bd"/>
</dbReference>